<keyword evidence="1" id="KW-0472">Membrane</keyword>
<keyword evidence="1" id="KW-1133">Transmembrane helix</keyword>
<dbReference type="EMBL" id="MVHS01000039">
    <property type="protein sequence ID" value="ORA68001.1"/>
    <property type="molecule type" value="Genomic_DNA"/>
</dbReference>
<feature type="transmembrane region" description="Helical" evidence="1">
    <location>
        <begin position="9"/>
        <end position="30"/>
    </location>
</feature>
<evidence type="ECO:0000313" key="3">
    <source>
        <dbReference type="Proteomes" id="UP000192801"/>
    </source>
</evidence>
<organism evidence="2 3">
    <name type="scientific">Mycolicibacterium insubricum</name>
    <dbReference type="NCBI Taxonomy" id="444597"/>
    <lineage>
        <taxon>Bacteria</taxon>
        <taxon>Bacillati</taxon>
        <taxon>Actinomycetota</taxon>
        <taxon>Actinomycetes</taxon>
        <taxon>Mycobacteriales</taxon>
        <taxon>Mycobacteriaceae</taxon>
        <taxon>Mycolicibacterium</taxon>
    </lineage>
</organism>
<accession>A0A1X0D6H5</accession>
<keyword evidence="1" id="KW-0812">Transmembrane</keyword>
<proteinExistence type="predicted"/>
<dbReference type="RefSeq" id="WP_264025645.1">
    <property type="nucleotide sequence ID" value="NZ_JACKRM010000339.1"/>
</dbReference>
<dbReference type="AlphaFoldDB" id="A0A1X0D6H5"/>
<dbReference type="Proteomes" id="UP000192801">
    <property type="component" value="Unassembled WGS sequence"/>
</dbReference>
<gene>
    <name evidence="2" type="ORF">BST26_14915</name>
</gene>
<protein>
    <submittedName>
        <fullName evidence="2">Uncharacterized protein</fullName>
    </submittedName>
</protein>
<reference evidence="2 3" key="1">
    <citation type="submission" date="2016-12" db="EMBL/GenBank/DDBJ databases">
        <title>The new phylogeny of genus Mycobacterium.</title>
        <authorList>
            <person name="Tortoli E."/>
            <person name="Trovato A."/>
            <person name="Cirillo D.M."/>
        </authorList>
    </citation>
    <scope>NUCLEOTIDE SEQUENCE [LARGE SCALE GENOMIC DNA]</scope>
    <source>
        <strain evidence="2 3">DSM 45130</strain>
    </source>
</reference>
<name>A0A1X0D6H5_9MYCO</name>
<feature type="transmembrane region" description="Helical" evidence="1">
    <location>
        <begin position="36"/>
        <end position="56"/>
    </location>
</feature>
<evidence type="ECO:0000256" key="1">
    <source>
        <dbReference type="SAM" id="Phobius"/>
    </source>
</evidence>
<sequence length="120" mass="12491">MSTMSVRPAVVGAALACAGVGVPLMVLVMLNHYMPVWLAVITFFALVVLVLSIAGAESPRPIPKGYQPGDFTKAAVQADVAKTPCGCFSSDGTAGTERVGHDGPRRNDEAGLSWFGTVEL</sequence>
<evidence type="ECO:0000313" key="2">
    <source>
        <dbReference type="EMBL" id="ORA68001.1"/>
    </source>
</evidence>
<keyword evidence="3" id="KW-1185">Reference proteome</keyword>
<comment type="caution">
    <text evidence="2">The sequence shown here is derived from an EMBL/GenBank/DDBJ whole genome shotgun (WGS) entry which is preliminary data.</text>
</comment>